<dbReference type="AlphaFoldDB" id="A0A2G9ZLZ6"/>
<organism evidence="1 2">
    <name type="scientific">Candidatus Falkowbacteria bacterium CG23_combo_of_CG06-09_8_20_14_all_49_15</name>
    <dbReference type="NCBI Taxonomy" id="1974572"/>
    <lineage>
        <taxon>Bacteria</taxon>
        <taxon>Candidatus Falkowiibacteriota</taxon>
    </lineage>
</organism>
<evidence type="ECO:0000313" key="1">
    <source>
        <dbReference type="EMBL" id="PIP33610.1"/>
    </source>
</evidence>
<reference evidence="1 2" key="1">
    <citation type="submission" date="2017-09" db="EMBL/GenBank/DDBJ databases">
        <title>Depth-based differentiation of microbial function through sediment-hosted aquifers and enrichment of novel symbionts in the deep terrestrial subsurface.</title>
        <authorList>
            <person name="Probst A.J."/>
            <person name="Ladd B."/>
            <person name="Jarett J.K."/>
            <person name="Geller-Mcgrath D.E."/>
            <person name="Sieber C.M."/>
            <person name="Emerson J.B."/>
            <person name="Anantharaman K."/>
            <person name="Thomas B.C."/>
            <person name="Malmstrom R."/>
            <person name="Stieglmeier M."/>
            <person name="Klingl A."/>
            <person name="Woyke T."/>
            <person name="Ryan C.M."/>
            <person name="Banfield J.F."/>
        </authorList>
    </citation>
    <scope>NUCLEOTIDE SEQUENCE [LARGE SCALE GENOMIC DNA]</scope>
    <source>
        <strain evidence="1">CG23_combo_of_CG06-09_8_20_14_all_49_15</strain>
    </source>
</reference>
<sequence>PFQLRKSRTITAIVRGDVLGEIGKKVQFYLQNVVDADVRGTAYGDFYSSNVTGLGAGTGPETTIQGSEVNVSFDGPQATETKDDTTDFVLANFKVMSANESVNFDTLRVRLTTNSISNKLPINWELVDATNNVSYSVSDPASTTATTYNLDFDNVYIAKGTQYNFQIRADIQDGTNVNTTYAVSINFSDGQGCVEYFQDTDQTAVADSDYSSLTLSGKTMTVKAPEITFAKVTTTAATYVKNAKQVLLFKGKIFANNVDNLRVSKVNLDGSTMTGIGFTAVGSAFNKVYFNVVNADGSETTLDTETSLSAATAVPFSGFTLNIPKGTSNGKYIVVRGDVKDSPTAGTISFNWNTYSTSNYTVRDSDNNDVASVTADPADGHVSTIAANGTYTLAFDSTEADTNTVKNVLAGQQVLVGRLKATAQYEEVKLEDFTLINMLGDATSDHVAYLRLYGEKAMTTLLGEATLGSSREATFEDVNILIPVTSAKYIYVAAALKPIDYSSTPAADATGVANKTVKLDIASSTSMVVKAVGNNTSEVLDNTGVASTTATVLSTIMGATMSNITTAFANGSLPTGIRDV</sequence>
<comment type="caution">
    <text evidence="1">The sequence shown here is derived from an EMBL/GenBank/DDBJ whole genome shotgun (WGS) entry which is preliminary data.</text>
</comment>
<evidence type="ECO:0000313" key="2">
    <source>
        <dbReference type="Proteomes" id="UP000230729"/>
    </source>
</evidence>
<gene>
    <name evidence="1" type="ORF">COX22_03390</name>
</gene>
<feature type="non-terminal residue" evidence="1">
    <location>
        <position position="1"/>
    </location>
</feature>
<dbReference type="EMBL" id="PCSD01000082">
    <property type="protein sequence ID" value="PIP33610.1"/>
    <property type="molecule type" value="Genomic_DNA"/>
</dbReference>
<proteinExistence type="predicted"/>
<accession>A0A2G9ZLZ6</accession>
<name>A0A2G9ZLZ6_9BACT</name>
<protein>
    <submittedName>
        <fullName evidence="1">Uncharacterized protein</fullName>
    </submittedName>
</protein>
<dbReference type="Proteomes" id="UP000230729">
    <property type="component" value="Unassembled WGS sequence"/>
</dbReference>
<feature type="non-terminal residue" evidence="1">
    <location>
        <position position="580"/>
    </location>
</feature>